<organism evidence="3 4">
    <name type="scientific">Carnegiea gigantea</name>
    <dbReference type="NCBI Taxonomy" id="171969"/>
    <lineage>
        <taxon>Eukaryota</taxon>
        <taxon>Viridiplantae</taxon>
        <taxon>Streptophyta</taxon>
        <taxon>Embryophyta</taxon>
        <taxon>Tracheophyta</taxon>
        <taxon>Spermatophyta</taxon>
        <taxon>Magnoliopsida</taxon>
        <taxon>eudicotyledons</taxon>
        <taxon>Gunneridae</taxon>
        <taxon>Pentapetalae</taxon>
        <taxon>Caryophyllales</taxon>
        <taxon>Cactineae</taxon>
        <taxon>Cactaceae</taxon>
        <taxon>Cactoideae</taxon>
        <taxon>Echinocereeae</taxon>
        <taxon>Carnegiea</taxon>
    </lineage>
</organism>
<comment type="caution">
    <text evidence="3">The sequence shown here is derived from an EMBL/GenBank/DDBJ whole genome shotgun (WGS) entry which is preliminary data.</text>
</comment>
<dbReference type="InterPro" id="IPR058943">
    <property type="entry name" value="GT-1/4_C"/>
</dbReference>
<evidence type="ECO:0000313" key="4">
    <source>
        <dbReference type="Proteomes" id="UP001153076"/>
    </source>
</evidence>
<evidence type="ECO:0000259" key="2">
    <source>
        <dbReference type="Pfam" id="PF26214"/>
    </source>
</evidence>
<feature type="compositionally biased region" description="Basic and acidic residues" evidence="1">
    <location>
        <begin position="28"/>
        <end position="44"/>
    </location>
</feature>
<feature type="domain" description="GT-1/4-like C-terminal" evidence="2">
    <location>
        <begin position="174"/>
        <end position="207"/>
    </location>
</feature>
<name>A0A9Q1JU96_9CARY</name>
<feature type="region of interest" description="Disordered" evidence="1">
    <location>
        <begin position="28"/>
        <end position="47"/>
    </location>
</feature>
<sequence>MGLLLVNASRFSRVNTLPAEKYSAKLEPDSGPIKLERSRTERQRHSNTLASEAAQIFDNKIPIQNSNSCQQFPGGAHLVSHAGAVITVRWGDCVKRIGIDGSPEAIKEVIKSAFGLRTARSFWLEDDSGILTSIDRDMSLGSYTIHLDEGKFMFCILKEVRYIVKVISDPCVSGLTIKICLDNAADELPVQAEEITLCSEDDFYDFLR</sequence>
<reference evidence="3" key="1">
    <citation type="submission" date="2022-04" db="EMBL/GenBank/DDBJ databases">
        <title>Carnegiea gigantea Genome sequencing and assembly v2.</title>
        <authorList>
            <person name="Copetti D."/>
            <person name="Sanderson M.J."/>
            <person name="Burquez A."/>
            <person name="Wojciechowski M.F."/>
        </authorList>
    </citation>
    <scope>NUCLEOTIDE SEQUENCE</scope>
    <source>
        <strain evidence="3">SGP5-SGP5p</strain>
        <tissue evidence="3">Aerial part</tissue>
    </source>
</reference>
<dbReference type="Proteomes" id="UP001153076">
    <property type="component" value="Unassembled WGS sequence"/>
</dbReference>
<accession>A0A9Q1JU96</accession>
<proteinExistence type="predicted"/>
<dbReference type="AlphaFoldDB" id="A0A9Q1JU96"/>
<gene>
    <name evidence="3" type="ORF">Cgig2_010212</name>
</gene>
<evidence type="ECO:0000313" key="3">
    <source>
        <dbReference type="EMBL" id="KAJ8431180.1"/>
    </source>
</evidence>
<dbReference type="EMBL" id="JAKOGI010000710">
    <property type="protein sequence ID" value="KAJ8431180.1"/>
    <property type="molecule type" value="Genomic_DNA"/>
</dbReference>
<protein>
    <recommendedName>
        <fullName evidence="2">GT-1/4-like C-terminal domain-containing protein</fullName>
    </recommendedName>
</protein>
<keyword evidence="4" id="KW-1185">Reference proteome</keyword>
<evidence type="ECO:0000256" key="1">
    <source>
        <dbReference type="SAM" id="MobiDB-lite"/>
    </source>
</evidence>
<dbReference type="Pfam" id="PF26214">
    <property type="entry name" value="Ubiquitin_GT-1"/>
    <property type="match status" value="1"/>
</dbReference>